<reference evidence="1" key="1">
    <citation type="submission" date="2016-01" db="EMBL/GenBank/DDBJ databases">
        <title>Reference transcriptome for the parasite Schistocephalus solidus: insights into the molecular evolution of parasitism.</title>
        <authorList>
            <person name="Hebert F.O."/>
            <person name="Grambauer S."/>
            <person name="Barber I."/>
            <person name="Landry C.R."/>
            <person name="Aubin-Horth N."/>
        </authorList>
    </citation>
    <scope>NUCLEOTIDE SEQUENCE</scope>
</reference>
<accession>A0A0X3NM54</accession>
<gene>
    <name evidence="1" type="primary">NFX1</name>
    <name evidence="1" type="ORF">TR144041</name>
</gene>
<protein>
    <submittedName>
        <fullName evidence="1">Transcriptional repressor NF-X1</fullName>
    </submittedName>
</protein>
<organism evidence="1">
    <name type="scientific">Schistocephalus solidus</name>
    <name type="common">Tapeworm</name>
    <dbReference type="NCBI Taxonomy" id="70667"/>
    <lineage>
        <taxon>Eukaryota</taxon>
        <taxon>Metazoa</taxon>
        <taxon>Spiralia</taxon>
        <taxon>Lophotrochozoa</taxon>
        <taxon>Platyhelminthes</taxon>
        <taxon>Cestoda</taxon>
        <taxon>Eucestoda</taxon>
        <taxon>Diphyllobothriidea</taxon>
        <taxon>Diphyllobothriidae</taxon>
        <taxon>Schistocephalus</taxon>
    </lineage>
</organism>
<name>A0A0X3NM54_SCHSO</name>
<dbReference type="AlphaFoldDB" id="A0A0X3NM54"/>
<proteinExistence type="predicted"/>
<dbReference type="EMBL" id="GEEE01022662">
    <property type="protein sequence ID" value="JAP40563.1"/>
    <property type="molecule type" value="Transcribed_RNA"/>
</dbReference>
<evidence type="ECO:0000313" key="1">
    <source>
        <dbReference type="EMBL" id="JAP40563.1"/>
    </source>
</evidence>
<sequence>MRSTVEAVSAPSNPIQKPVSFSVATAASSANGSKDDWCGAVRKFSLYRLSGLRTRLPVFLTHKPPCGCDTYCFGALPSTLFSLIFVEALRLACVSIRQKQ</sequence>